<evidence type="ECO:0008006" key="4">
    <source>
        <dbReference type="Google" id="ProtNLM"/>
    </source>
</evidence>
<feature type="transmembrane region" description="Helical" evidence="1">
    <location>
        <begin position="387"/>
        <end position="404"/>
    </location>
</feature>
<dbReference type="AlphaFoldDB" id="A0A1F7IJ69"/>
<protein>
    <recommendedName>
        <fullName evidence="4">Glycosyltransferase RgtA/B/C/D-like domain-containing protein</fullName>
    </recommendedName>
</protein>
<feature type="transmembrane region" description="Helical" evidence="1">
    <location>
        <begin position="483"/>
        <end position="505"/>
    </location>
</feature>
<feature type="transmembrane region" description="Helical" evidence="1">
    <location>
        <begin position="216"/>
        <end position="233"/>
    </location>
</feature>
<keyword evidence="1" id="KW-0812">Transmembrane</keyword>
<evidence type="ECO:0000313" key="3">
    <source>
        <dbReference type="Proteomes" id="UP000178040"/>
    </source>
</evidence>
<name>A0A1F7IJ69_9BACT</name>
<feature type="transmembrane region" description="Helical" evidence="1">
    <location>
        <begin position="169"/>
        <end position="186"/>
    </location>
</feature>
<dbReference type="Proteomes" id="UP000178040">
    <property type="component" value="Unassembled WGS sequence"/>
</dbReference>
<keyword evidence="1" id="KW-1133">Transmembrane helix</keyword>
<feature type="transmembrane region" description="Helical" evidence="1">
    <location>
        <begin position="411"/>
        <end position="433"/>
    </location>
</feature>
<accession>A0A1F7IJ69</accession>
<feature type="transmembrane region" description="Helical" evidence="1">
    <location>
        <begin position="245"/>
        <end position="264"/>
    </location>
</feature>
<reference evidence="2 3" key="1">
    <citation type="journal article" date="2016" name="Nat. Commun.">
        <title>Thousands of microbial genomes shed light on interconnected biogeochemical processes in an aquifer system.</title>
        <authorList>
            <person name="Anantharaman K."/>
            <person name="Brown C.T."/>
            <person name="Hug L.A."/>
            <person name="Sharon I."/>
            <person name="Castelle C.J."/>
            <person name="Probst A.J."/>
            <person name="Thomas B.C."/>
            <person name="Singh A."/>
            <person name="Wilkins M.J."/>
            <person name="Karaoz U."/>
            <person name="Brodie E.L."/>
            <person name="Williams K.H."/>
            <person name="Hubbard S.S."/>
            <person name="Banfield J.F."/>
        </authorList>
    </citation>
    <scope>NUCLEOTIDE SEQUENCE [LARGE SCALE GENOMIC DNA]</scope>
</reference>
<evidence type="ECO:0000256" key="1">
    <source>
        <dbReference type="SAM" id="Phobius"/>
    </source>
</evidence>
<feature type="transmembrane region" description="Helical" evidence="1">
    <location>
        <begin position="143"/>
        <end position="163"/>
    </location>
</feature>
<gene>
    <name evidence="2" type="ORF">A3B40_00950</name>
</gene>
<comment type="caution">
    <text evidence="2">The sequence shown here is derived from an EMBL/GenBank/DDBJ whole genome shotgun (WGS) entry which is preliminary data.</text>
</comment>
<feature type="transmembrane region" description="Helical" evidence="1">
    <location>
        <begin position="333"/>
        <end position="351"/>
    </location>
</feature>
<feature type="transmembrane region" description="Helical" evidence="1">
    <location>
        <begin position="111"/>
        <end position="131"/>
    </location>
</feature>
<feature type="transmembrane region" description="Helical" evidence="1">
    <location>
        <begin position="193"/>
        <end position="210"/>
    </location>
</feature>
<proteinExistence type="predicted"/>
<dbReference type="EMBL" id="MGAI01000052">
    <property type="protein sequence ID" value="OGK43390.1"/>
    <property type="molecule type" value="Genomic_DNA"/>
</dbReference>
<organism evidence="2 3">
    <name type="scientific">Candidatus Roizmanbacteria bacterium RIFCSPLOWO2_01_FULL_37_16</name>
    <dbReference type="NCBI Taxonomy" id="1802058"/>
    <lineage>
        <taxon>Bacteria</taxon>
        <taxon>Candidatus Roizmaniibacteriota</taxon>
    </lineage>
</organism>
<evidence type="ECO:0000313" key="2">
    <source>
        <dbReference type="EMBL" id="OGK43390.1"/>
    </source>
</evidence>
<feature type="transmembrane region" description="Helical" evidence="1">
    <location>
        <begin position="6"/>
        <end position="26"/>
    </location>
</feature>
<feature type="transmembrane region" description="Helical" evidence="1">
    <location>
        <begin position="358"/>
        <end position="375"/>
    </location>
</feature>
<keyword evidence="1" id="KW-0472">Membrane</keyword>
<sequence>MKTFLSIIFIFIVGVVLYSLILRGIYSNPQGSSIKNNLDQATKPFELSPERGRYILTMSLAENRSFALSRQLADAADPDVGYHEGRFYIFFPPGVSVLALPFYNLGKNYNLSQVGSFFTIAIFAILNLILIFKIARDIFKLPFSISLISSIIFGFASTSWSYAITLYQHHVTTFAILSIFYSAYLFKKAKKWNWIFAGYTWLVYGMALFLDYPNLFLLAPAMLYFLVNSFYYSVKSQEITVGLKIQILITSIFFIGSILLHGYYNQINFGSWKKVSGSLAGIKRVKEQEKLKNLNKDKALAEISGKKDVTGFFKEEDLPRGFAILLFSTDRGLFLYAPIFILALLGIYSIRNKITPELGTLLGLVGVNLFLYASWGDPWGGWAYGPRYLIPSMAILSIFIGIWLNSAKHKLISRVTTFILFAYSCFIALLGALTTNQVPPKVEADFLKMKYNFLLNWDYFMDGKSGSFIFNEFASKHMSLQQYFVMIYIPLILIVFILLFIVPLFGNRKQKANF</sequence>